<proteinExistence type="predicted"/>
<protein>
    <submittedName>
        <fullName evidence="1">Uncharacterized protein</fullName>
    </submittedName>
</protein>
<sequence length="42" mass="4529">MRQAITLLDIRFADEGGQLGEATAHMLALVDTLIQSTRDVSA</sequence>
<name>A0A1G8IUI0_9BURK</name>
<gene>
    <name evidence="1" type="ORF">SAMN05216466_11916</name>
</gene>
<organism evidence="1 2">
    <name type="scientific">Paraburkholderia phenazinium</name>
    <dbReference type="NCBI Taxonomy" id="60549"/>
    <lineage>
        <taxon>Bacteria</taxon>
        <taxon>Pseudomonadati</taxon>
        <taxon>Pseudomonadota</taxon>
        <taxon>Betaproteobacteria</taxon>
        <taxon>Burkholderiales</taxon>
        <taxon>Burkholderiaceae</taxon>
        <taxon>Paraburkholderia</taxon>
    </lineage>
</organism>
<reference evidence="1 2" key="1">
    <citation type="submission" date="2016-10" db="EMBL/GenBank/DDBJ databases">
        <authorList>
            <person name="de Groot N.N."/>
        </authorList>
    </citation>
    <scope>NUCLEOTIDE SEQUENCE [LARGE SCALE GENOMIC DNA]</scope>
    <source>
        <strain evidence="1 2">LMG 2247</strain>
    </source>
</reference>
<dbReference type="EMBL" id="FNCJ01000019">
    <property type="protein sequence ID" value="SDI22503.1"/>
    <property type="molecule type" value="Genomic_DNA"/>
</dbReference>
<dbReference type="Proteomes" id="UP000199706">
    <property type="component" value="Unassembled WGS sequence"/>
</dbReference>
<dbReference type="RefSeq" id="WP_279607921.1">
    <property type="nucleotide sequence ID" value="NZ_CADERL010000008.1"/>
</dbReference>
<accession>A0A1G8IUI0</accession>
<evidence type="ECO:0000313" key="2">
    <source>
        <dbReference type="Proteomes" id="UP000199706"/>
    </source>
</evidence>
<dbReference type="AlphaFoldDB" id="A0A1G8IUI0"/>
<evidence type="ECO:0000313" key="1">
    <source>
        <dbReference type="EMBL" id="SDI22503.1"/>
    </source>
</evidence>